<dbReference type="EMBL" id="CP113406">
    <property type="protein sequence ID" value="WAI18830.1"/>
    <property type="molecule type" value="Genomic_DNA"/>
</dbReference>
<dbReference type="PANTHER" id="PTHR11070">
    <property type="entry name" value="UVRD / RECB / PCRA DNA HELICASE FAMILY MEMBER"/>
    <property type="match status" value="1"/>
</dbReference>
<evidence type="ECO:0000256" key="5">
    <source>
        <dbReference type="ARBA" id="ARBA00022801"/>
    </source>
</evidence>
<feature type="region of interest" description="DNA-binding and helicase activity, interacts with RecC" evidence="15">
    <location>
        <begin position="1"/>
        <end position="856"/>
    </location>
</feature>
<evidence type="ECO:0000256" key="16">
    <source>
        <dbReference type="PROSITE-ProRule" id="PRU00560"/>
    </source>
</evidence>
<dbReference type="PROSITE" id="PS51198">
    <property type="entry name" value="UVRD_HELICASE_ATP_BIND"/>
    <property type="match status" value="1"/>
</dbReference>
<dbReference type="PANTHER" id="PTHR11070:SF23">
    <property type="entry name" value="RECBCD ENZYME SUBUNIT RECB"/>
    <property type="match status" value="1"/>
</dbReference>
<dbReference type="GO" id="GO:0000287">
    <property type="term" value="F:magnesium ion binding"/>
    <property type="evidence" value="ECO:0007669"/>
    <property type="project" value="UniProtKB-UniRule"/>
</dbReference>
<dbReference type="InterPro" id="IPR004586">
    <property type="entry name" value="RecB"/>
</dbReference>
<evidence type="ECO:0000256" key="12">
    <source>
        <dbReference type="ARBA" id="ARBA00023235"/>
    </source>
</evidence>
<dbReference type="Pfam" id="PF13361">
    <property type="entry name" value="UvrD_C"/>
    <property type="match status" value="1"/>
</dbReference>
<comment type="catalytic activity">
    <reaction evidence="15">
        <text>Exonucleolytic cleavage (in the presence of ATP) in either 5'- to 3'- or 3'- to 5'-direction to yield 5'-phosphooligonucleotides.</text>
        <dbReference type="EC" id="3.1.11.5"/>
    </reaction>
</comment>
<dbReference type="SUPFAM" id="SSF52540">
    <property type="entry name" value="P-loop containing nucleoside triphosphate hydrolases"/>
    <property type="match status" value="2"/>
</dbReference>
<comment type="function">
    <text evidence="15">A helicase/nuclease that prepares dsDNA breaks (DSB) for recombinational DNA repair. Binds to DSBs and unwinds DNA via a highly rapid and processive ATP-dependent bidirectional helicase activity. Unwinds dsDNA until it encounters a Chi (crossover hotspot instigator) sequence from the 3' direction. Cuts ssDNA a few nucleotides 3' to the Chi site. The properties and activities of the enzyme are changed at Chi. The Chi-altered holoenzyme produces a long 3'-ssDNA overhang and facilitates RecA-binding to the ssDNA for homologous DNA recombination and repair. Holoenzyme degrades any linearized DNA that is unable to undergo homologous recombination. In the holoenzyme this subunit contributes ATPase, 3'-5' helicase, exonuclease activity and loads RecA onto ssDNA.</text>
</comment>
<keyword evidence="2 15" id="KW-0479">Metal-binding</keyword>
<evidence type="ECO:0000256" key="14">
    <source>
        <dbReference type="ARBA" id="ARBA00048988"/>
    </source>
</evidence>
<evidence type="ECO:0000256" key="7">
    <source>
        <dbReference type="ARBA" id="ARBA00022839"/>
    </source>
</evidence>
<dbReference type="GO" id="GO:0005524">
    <property type="term" value="F:ATP binding"/>
    <property type="evidence" value="ECO:0007669"/>
    <property type="project" value="UniProtKB-UniRule"/>
</dbReference>
<dbReference type="Gene3D" id="3.90.320.10">
    <property type="match status" value="1"/>
</dbReference>
<comment type="domain">
    <text evidence="15">The N-terminal DNA-binding domain is a ssDNA-dependent ATPase and has ATP-dependent 3'-5' helicase function. This domain interacts with RecC.</text>
</comment>
<dbReference type="Gene3D" id="1.10.486.10">
    <property type="entry name" value="PCRA, domain 4"/>
    <property type="match status" value="1"/>
</dbReference>
<dbReference type="GO" id="GO:0008854">
    <property type="term" value="F:exodeoxyribonuclease V activity"/>
    <property type="evidence" value="ECO:0007669"/>
    <property type="project" value="UniProtKB-EC"/>
</dbReference>
<feature type="binding site" evidence="15">
    <location>
        <position position="1078"/>
    </location>
    <ligand>
        <name>Mg(2+)</name>
        <dbReference type="ChEBI" id="CHEBI:18420"/>
    </ligand>
</feature>
<accession>A0AAJ5TXH1</accession>
<dbReference type="EC" id="3.1.11.5" evidence="15"/>
<dbReference type="GO" id="GO:0003677">
    <property type="term" value="F:DNA binding"/>
    <property type="evidence" value="ECO:0007669"/>
    <property type="project" value="UniProtKB-UniRule"/>
</dbReference>
<name>A0AAJ5TXH1_9GAMM</name>
<dbReference type="AlphaFoldDB" id="A0AAJ5TXH1"/>
<feature type="binding site" evidence="15">
    <location>
        <position position="954"/>
    </location>
    <ligand>
        <name>Mg(2+)</name>
        <dbReference type="ChEBI" id="CHEBI:18420"/>
    </ligand>
</feature>
<evidence type="ECO:0000256" key="11">
    <source>
        <dbReference type="ARBA" id="ARBA00023204"/>
    </source>
</evidence>
<keyword evidence="8 15" id="KW-0067">ATP-binding</keyword>
<feature type="domain" description="UvrD-like helicase ATP-binding" evidence="17">
    <location>
        <begin position="3"/>
        <end position="448"/>
    </location>
</feature>
<dbReference type="GO" id="GO:0043138">
    <property type="term" value="F:3'-5' DNA helicase activity"/>
    <property type="evidence" value="ECO:0007669"/>
    <property type="project" value="UniProtKB-UniRule"/>
</dbReference>
<evidence type="ECO:0000313" key="19">
    <source>
        <dbReference type="EMBL" id="WAI18830.1"/>
    </source>
</evidence>
<keyword evidence="6 15" id="KW-0347">Helicase</keyword>
<comment type="similarity">
    <text evidence="15">Belongs to the helicase family. UvrD subfamily.</text>
</comment>
<evidence type="ECO:0000259" key="18">
    <source>
        <dbReference type="PROSITE" id="PS51217"/>
    </source>
</evidence>
<dbReference type="SUPFAM" id="SSF52980">
    <property type="entry name" value="Restriction endonuclease-like"/>
    <property type="match status" value="1"/>
</dbReference>
<keyword evidence="3 15" id="KW-0547">Nucleotide-binding</keyword>
<dbReference type="Pfam" id="PF00580">
    <property type="entry name" value="UvrD-helicase"/>
    <property type="match status" value="1"/>
</dbReference>
<organism evidence="19 20">
    <name type="scientific">Buchnera aphidicola</name>
    <name type="common">Brevicoryne brassicae</name>
    <dbReference type="NCBI Taxonomy" id="911343"/>
    <lineage>
        <taxon>Bacteria</taxon>
        <taxon>Pseudomonadati</taxon>
        <taxon>Pseudomonadota</taxon>
        <taxon>Gammaproteobacteria</taxon>
        <taxon>Enterobacterales</taxon>
        <taxon>Erwiniaceae</taxon>
        <taxon>Buchnera</taxon>
    </lineage>
</organism>
<dbReference type="GO" id="GO:0009338">
    <property type="term" value="C:exodeoxyribonuclease V complex"/>
    <property type="evidence" value="ECO:0007669"/>
    <property type="project" value="TreeGrafter"/>
</dbReference>
<protein>
    <recommendedName>
        <fullName evidence="15">RecBCD enzyme subunit RecB</fullName>
        <ecNumber evidence="15">3.1.11.5</ecNumber>
        <ecNumber evidence="15">5.6.2.4</ecNumber>
    </recommendedName>
    <alternativeName>
        <fullName evidence="15">DNA 3'-5' helicase subunit RecB</fullName>
    </alternativeName>
    <alternativeName>
        <fullName evidence="15">Exonuclease V subunit RecB</fullName>
        <shortName evidence="15">ExoV subunit RecB</shortName>
    </alternativeName>
    <alternativeName>
        <fullName evidence="15">Helicase/nuclease RecBCD subunit RecB</fullName>
    </alternativeName>
</protein>
<dbReference type="InterPro" id="IPR014017">
    <property type="entry name" value="DNA_helicase_UvrD-like_C"/>
</dbReference>
<proteinExistence type="inferred from homology"/>
<feature type="region of interest" description="Nuclease activity, interacts with RecD and RecA" evidence="15">
    <location>
        <begin position="899"/>
        <end position="1170"/>
    </location>
</feature>
<evidence type="ECO:0000256" key="8">
    <source>
        <dbReference type="ARBA" id="ARBA00022840"/>
    </source>
</evidence>
<reference evidence="19" key="1">
    <citation type="submission" date="2022-11" db="EMBL/GenBank/DDBJ databases">
        <title>The whole genome sequencing of pests is an important tool to study the evolution of the plant-insect interaction and insecticide resistance.</title>
        <authorList>
            <person name="Kananovich Y."/>
        </authorList>
    </citation>
    <scope>NUCLEOTIDE SEQUENCE</scope>
    <source>
        <strain evidence="19">BSU_Bre_2018</strain>
    </source>
</reference>
<sequence length="1170" mass="138955">MNSYTPQKLNIFKIPLHGVNLIEASAGTGKTFTIILLYLRLLLGIGEKNNKVKKLLIHEILVVTFTNAAKEELYLRIKDAIQNLYLNCIKKTQKKSFFSFFLKKIHNIEEAIDVLNEAQKNINNLSIYTIHGFCQKILQSYTFDFNFIFEEKIVENEENLYLQATQDFWRRFFYKLPKNIINIINKDYKNPECLLKQIKPFLNIKPLNFKKNIFKNETLIVYHEKNIQEINDFKKIWLIHHQKILQKINKLIINKKIYSQFNINRWVNDITKWSKNTTKDYIIPNSLKYFTKQYIEKNTIGSINLQHVFFDEIRNILNKNFSLKNIVLFYAIKNIPKILSKEKEKKSLLGFNDLLSFLLKTIKKENILRNVISKKYPVTFIDEFQDTNIEQYKIFDLIYKKKAKTALFLIGDPKQAIYSFRGADIFSYLYAKNKIKKYYYLNTNWRSSINMCKGINYLFSKNNNPFIFENLSYIPVLPAYENSKMDFKIKGISQTSLSFFLQEKKEVNIENYQIWIAKQCANEINYWLHCAKIGKAKITTKKGEKNLKSSDIAILVRNGKEADIIQKELNKLNIVSIYSSHKNNIFQTFDAQEFLWILESILEPTNEKLLQQSISTNILNTIFSRNKKKSKNEYLHFIIEKLYKYQSIWNKKNIFHMTKTIILDYQNTLSSLKMDVVNYQTILNFLHIAELLEEKFRCFVKKFFLVKWLEKKIQKKTQPSYSELVKYFNQSQSVKIITIHKSKGLEYPLVWIPFSINFTQSTLPLYHNKKTFKMFFDETKHNKSVAKSDKERLAEDIRFLYVAITRSILHCSIGIACLKKKRKKNINNNDLHLSGLGYIIQNGNPMNYENLFNKLSELKKNNIIEIKSKTIDFKSTLEKKENISLIQDPILLNRKIDNVEKITSFTKLSQENKLFVYNNQEIILANFSIEKKSNKNHLEIHNFPKGNMSGILIHDILKNLNFSKEKKINWFVKILEKYNISQKWSSILMSWTYEIINTPLHNQKIILSKLKEKSYTKELEFFLPIKNILCCKKLNKIIQKFDPISTLAPKIFFNPVSGILKGFIDLVFFWNHKYYIIDYKSNWLGKNESFYSYEYIKKEIIKKRYDIQYQIYTIAINQYLKTKIKNYDYKTHFGGIFYIFLRGIKNKKNNGIFYIFPDNLLIEELIVLIS</sequence>
<comment type="miscellaneous">
    <text evidence="15">In the RecBCD complex, RecB has a slow 3'-5' helicase, an exonuclease activity and loads RecA onto ssDNA, RecD has a fast 5'-3' helicase activity, while RecC stimulates the ATPase and processivity of the RecB helicase and contributes to recognition of the Chi site.</text>
</comment>
<keyword evidence="12 15" id="KW-0413">Isomerase</keyword>
<dbReference type="Proteomes" id="UP001163440">
    <property type="component" value="Chromosome"/>
</dbReference>
<dbReference type="InterPro" id="IPR011335">
    <property type="entry name" value="Restrct_endonuc-II-like"/>
</dbReference>
<keyword evidence="11 15" id="KW-0234">DNA repair</keyword>
<comment type="cofactor">
    <cofactor evidence="15">
        <name>Mg(2+)</name>
        <dbReference type="ChEBI" id="CHEBI:18420"/>
    </cofactor>
    <text evidence="15">Binds 1 Mg(2+) ion per subunit.</text>
</comment>
<evidence type="ECO:0000256" key="10">
    <source>
        <dbReference type="ARBA" id="ARBA00023125"/>
    </source>
</evidence>
<dbReference type="PROSITE" id="PS51217">
    <property type="entry name" value="UVRD_HELICASE_CTER"/>
    <property type="match status" value="1"/>
</dbReference>
<evidence type="ECO:0000256" key="2">
    <source>
        <dbReference type="ARBA" id="ARBA00022723"/>
    </source>
</evidence>
<dbReference type="Gene3D" id="1.10.3170.10">
    <property type="entry name" value="Recbcd, chain B, domain 2"/>
    <property type="match status" value="1"/>
</dbReference>
<comment type="catalytic activity">
    <reaction evidence="14 15">
        <text>ATP + H2O = ADP + phosphate + H(+)</text>
        <dbReference type="Rhea" id="RHEA:13065"/>
        <dbReference type="ChEBI" id="CHEBI:15377"/>
        <dbReference type="ChEBI" id="CHEBI:15378"/>
        <dbReference type="ChEBI" id="CHEBI:30616"/>
        <dbReference type="ChEBI" id="CHEBI:43474"/>
        <dbReference type="ChEBI" id="CHEBI:456216"/>
        <dbReference type="EC" id="5.6.2.4"/>
    </reaction>
</comment>
<dbReference type="HAMAP" id="MF_01485">
    <property type="entry name" value="RecB"/>
    <property type="match status" value="1"/>
</dbReference>
<dbReference type="InterPro" id="IPR014016">
    <property type="entry name" value="UvrD-like_ATP-bd"/>
</dbReference>
<keyword evidence="10 15" id="KW-0238">DNA-binding</keyword>
<keyword evidence="5 15" id="KW-0378">Hydrolase</keyword>
<comment type="catalytic activity">
    <reaction evidence="13 15">
        <text>Couples ATP hydrolysis with the unwinding of duplex DNA by translocating in the 3'-5' direction.</text>
        <dbReference type="EC" id="5.6.2.4"/>
    </reaction>
</comment>
<comment type="subunit">
    <text evidence="15">Heterotrimer of RecB, RecC and RecD. All subunits contribute to DNA-binding. Interacts with RecA.</text>
</comment>
<dbReference type="GO" id="GO:0000724">
    <property type="term" value="P:double-strand break repair via homologous recombination"/>
    <property type="evidence" value="ECO:0007669"/>
    <property type="project" value="UniProtKB-UniRule"/>
</dbReference>
<feature type="active site" description="For nuclease activity" evidence="15">
    <location>
        <position position="1078"/>
    </location>
</feature>
<feature type="binding site" evidence="15">
    <location>
        <position position="1065"/>
    </location>
    <ligand>
        <name>Mg(2+)</name>
        <dbReference type="ChEBI" id="CHEBI:18420"/>
    </ligand>
</feature>
<dbReference type="NCBIfam" id="TIGR00609">
    <property type="entry name" value="recB"/>
    <property type="match status" value="1"/>
</dbReference>
<evidence type="ECO:0000256" key="1">
    <source>
        <dbReference type="ARBA" id="ARBA00022722"/>
    </source>
</evidence>
<dbReference type="GO" id="GO:0005829">
    <property type="term" value="C:cytosol"/>
    <property type="evidence" value="ECO:0007669"/>
    <property type="project" value="TreeGrafter"/>
</dbReference>
<evidence type="ECO:0000256" key="6">
    <source>
        <dbReference type="ARBA" id="ARBA00022806"/>
    </source>
</evidence>
<dbReference type="InterPro" id="IPR000212">
    <property type="entry name" value="DNA_helicase_UvrD/REP"/>
</dbReference>
<dbReference type="InterPro" id="IPR027417">
    <property type="entry name" value="P-loop_NTPase"/>
</dbReference>
<keyword evidence="9 15" id="KW-0460">Magnesium</keyword>
<dbReference type="InterPro" id="IPR011604">
    <property type="entry name" value="PDDEXK-like_dom_sf"/>
</dbReference>
<feature type="binding site" evidence="16">
    <location>
        <begin position="24"/>
        <end position="31"/>
    </location>
    <ligand>
        <name>ATP</name>
        <dbReference type="ChEBI" id="CHEBI:30616"/>
    </ligand>
</feature>
<gene>
    <name evidence="15 19" type="primary">recB</name>
    <name evidence="19" type="ORF">OW720_02345</name>
</gene>
<dbReference type="EC" id="5.6.2.4" evidence="15"/>
<evidence type="ECO:0000256" key="13">
    <source>
        <dbReference type="ARBA" id="ARBA00034617"/>
    </source>
</evidence>
<dbReference type="CDD" id="cd22352">
    <property type="entry name" value="RecB_C-like"/>
    <property type="match status" value="1"/>
</dbReference>
<evidence type="ECO:0000259" key="17">
    <source>
        <dbReference type="PROSITE" id="PS51198"/>
    </source>
</evidence>
<evidence type="ECO:0000256" key="15">
    <source>
        <dbReference type="HAMAP-Rule" id="MF_01485"/>
    </source>
</evidence>
<keyword evidence="4 15" id="KW-0227">DNA damage</keyword>
<evidence type="ECO:0000256" key="4">
    <source>
        <dbReference type="ARBA" id="ARBA00022763"/>
    </source>
</evidence>
<dbReference type="Gene3D" id="3.40.50.300">
    <property type="entry name" value="P-loop containing nucleotide triphosphate hydrolases"/>
    <property type="match status" value="2"/>
</dbReference>
<evidence type="ECO:0000256" key="9">
    <source>
        <dbReference type="ARBA" id="ARBA00022842"/>
    </source>
</evidence>
<evidence type="ECO:0000256" key="3">
    <source>
        <dbReference type="ARBA" id="ARBA00022741"/>
    </source>
</evidence>
<keyword evidence="7 15" id="KW-0269">Exonuclease</keyword>
<evidence type="ECO:0000313" key="20">
    <source>
        <dbReference type="Proteomes" id="UP001163440"/>
    </source>
</evidence>
<comment type="domain">
    <text evidence="15">The C-terminal domain has nuclease activity and interacts with RecD. It interacts with RecA, facilitating its loading onto ssDNA.</text>
</comment>
<keyword evidence="1 15" id="KW-0540">Nuclease</keyword>
<feature type="domain" description="UvrD-like helicase C-terminal" evidence="18">
    <location>
        <begin position="473"/>
        <end position="744"/>
    </location>
</feature>